<evidence type="ECO:0000313" key="2">
    <source>
        <dbReference type="Proteomes" id="UP000826722"/>
    </source>
</evidence>
<dbReference type="Proteomes" id="UP000826722">
    <property type="component" value="Chromosome"/>
</dbReference>
<name>A0A8D5FY96_9PROT</name>
<accession>A0A8D5FY96</accession>
<evidence type="ECO:0000313" key="1">
    <source>
        <dbReference type="EMBL" id="BCM24349.1"/>
    </source>
</evidence>
<gene>
    <name evidence="1" type="ORF">ZMTM_06080</name>
</gene>
<organism evidence="1 2">
    <name type="scientific">Methyloradius palustris</name>
    <dbReference type="NCBI Taxonomy" id="2778876"/>
    <lineage>
        <taxon>Bacteria</taxon>
        <taxon>Pseudomonadati</taxon>
        <taxon>Pseudomonadota</taxon>
        <taxon>Betaproteobacteria</taxon>
        <taxon>Nitrosomonadales</taxon>
        <taxon>Methylophilaceae</taxon>
        <taxon>Methyloradius</taxon>
    </lineage>
</organism>
<dbReference type="RefSeq" id="WP_221764893.1">
    <property type="nucleotide sequence ID" value="NZ_AP024110.1"/>
</dbReference>
<keyword evidence="2" id="KW-1185">Reference proteome</keyword>
<dbReference type="AlphaFoldDB" id="A0A8D5FY96"/>
<dbReference type="KEGG" id="mpau:ZMTM_06080"/>
<sequence>MKFLIEVLDDFPEEAKLHKHLIHQEPVEAKIHILLAYDNKSITAISIQSPILDEIPTNAILKITKIN</sequence>
<proteinExistence type="predicted"/>
<protein>
    <submittedName>
        <fullName evidence="1">Uncharacterized protein</fullName>
    </submittedName>
</protein>
<dbReference type="EMBL" id="AP024110">
    <property type="protein sequence ID" value="BCM24349.1"/>
    <property type="molecule type" value="Genomic_DNA"/>
</dbReference>
<reference evidence="1" key="1">
    <citation type="journal article" date="2021" name="Arch. Microbiol.">
        <title>Methyloradius palustris gen. nov., sp. nov., a methanol-oxidizing bacterium isolated from snow.</title>
        <authorList>
            <person name="Miyadera T."/>
            <person name="Kojima H."/>
            <person name="Fukui M."/>
        </authorList>
    </citation>
    <scope>NUCLEOTIDE SEQUENCE</scope>
    <source>
        <strain evidence="1">Zm11</strain>
    </source>
</reference>